<organism evidence="1">
    <name type="scientific">Escherichia coli</name>
    <dbReference type="NCBI Taxonomy" id="562"/>
    <lineage>
        <taxon>Bacteria</taxon>
        <taxon>Pseudomonadati</taxon>
        <taxon>Pseudomonadota</taxon>
        <taxon>Gammaproteobacteria</taxon>
        <taxon>Enterobacterales</taxon>
        <taxon>Enterobacteriaceae</taxon>
        <taxon>Escherichia</taxon>
    </lineage>
</organism>
<dbReference type="EMBL" id="RNRV01000013">
    <property type="protein sequence ID" value="MHO04676.1"/>
    <property type="molecule type" value="Genomic_DNA"/>
</dbReference>
<name>A0A3L0VXE6_ECOLX</name>
<protein>
    <submittedName>
        <fullName evidence="1">Uncharacterized protein</fullName>
    </submittedName>
</protein>
<gene>
    <name evidence="1" type="ORF">D9F05_09855</name>
</gene>
<evidence type="ECO:0000313" key="1">
    <source>
        <dbReference type="EMBL" id="MHO04676.1"/>
    </source>
</evidence>
<accession>A0A3L0VXE6</accession>
<comment type="caution">
    <text evidence="1">The sequence shown here is derived from an EMBL/GenBank/DDBJ whole genome shotgun (WGS) entry which is preliminary data.</text>
</comment>
<proteinExistence type="predicted"/>
<reference evidence="1" key="1">
    <citation type="submission" date="2018-10" db="EMBL/GenBank/DDBJ databases">
        <authorList>
            <consortium name="NARMS: The National Antimicrobial Resistance Monitoring System"/>
        </authorList>
    </citation>
    <scope>NUCLEOTIDE SEQUENCE [LARGE SCALE GENOMIC DNA]</scope>
    <source>
        <strain evidence="1">CVM N17EC0388</strain>
    </source>
</reference>
<dbReference type="AlphaFoldDB" id="A0A3L0VXE6"/>
<sequence>MRYDVSVRPDIYIVGQNITKAEAHAMKVAKGGPRLVRVAHGIYFSLRTRETDPQPEQDAEVNSLFSLYGLRIANHLLPDSGLTHSTAYYRTPVDGRIFVGGAYSYRKVIAERFGKTDLGIIQSGITSWFFDKARDKESVRLLLSDSDLFSATPFRDALGDYKIPVQTKEMILLTQYESIKHNQDKLLRKQEIDQLTSDLIRQYGGTVPMLDRIRQIATKVSKTNEYERLLKTILSTKP</sequence>